<dbReference type="eggNOG" id="ENOG502SEIS">
    <property type="taxonomic scope" value="Eukaryota"/>
</dbReference>
<dbReference type="Gene3D" id="3.90.1720.10">
    <property type="entry name" value="endopeptidase domain like (from Nostoc punctiforme)"/>
    <property type="match status" value="1"/>
</dbReference>
<dbReference type="RefSeq" id="XP_013757398.1">
    <property type="nucleotide sequence ID" value="XM_013901944.1"/>
</dbReference>
<protein>
    <submittedName>
        <fullName evidence="2">Uncharacterized protein</fullName>
    </submittedName>
</protein>
<dbReference type="SUPFAM" id="SSF54001">
    <property type="entry name" value="Cysteine proteinases"/>
    <property type="match status" value="1"/>
</dbReference>
<keyword evidence="3" id="KW-1185">Reference proteome</keyword>
<feature type="compositionally biased region" description="Low complexity" evidence="1">
    <location>
        <begin position="441"/>
        <end position="461"/>
    </location>
</feature>
<sequence length="583" mass="63855">MASHLIEGCTSMCAAYGGVRGWCNKGDRYGHKSLMTCCCCEYALKCIQCSVACVVCHNVCWLCCSNVCCESRANTYLATKLPLAAVVPLLRTGDIILFSSDNIVSKIGTNSRWTHVNMIYRPNLRSEPYCFEVTLHRWLPTRHKGGAQLVPFMEKIETYDVGGRFAWRRLRHFRFTRKRKRILRAFFDEVEDKPYQVDMAEMMYAGFGMGNEHDTLESMFCSEAIAEAYKRLGLLPADIPSNRYTPADFGTEHRAGQHLNLLGGARLAPEVEILRKEDIDLIEAAETRRHHLNAMFMATPGTRDRFSVYTASLVMNPAVLIALPFVSYRAIANGELSSEDFSTGSFITGKVPAGRDHSRRGRKTSRSHSASSLTVPGRGSSYIYDSDAVDALLAASSDAGDSYIYEYGYYTSGDGTPHLPHGSSSSPAPEVHFAPETRMTAASSSSGHASPLGSHASSWSSDSHVTTKVLQAGSTGVPAITTSAVRVESDPPSRLGEPNVPMYGHGDDHLLNMDKPAHAPVNPVRRAAASDLVIDSAKTSMYILGGTYSYSGASADLPHPEHKLEPSMSISDEFDLVFDDADR</sequence>
<proteinExistence type="predicted"/>
<gene>
    <name evidence="2" type="ORF">AMSG_06223</name>
</gene>
<dbReference type="Proteomes" id="UP000054408">
    <property type="component" value="Unassembled WGS sequence"/>
</dbReference>
<dbReference type="InterPro" id="IPR038765">
    <property type="entry name" value="Papain-like_cys_pep_sf"/>
</dbReference>
<organism evidence="2 3">
    <name type="scientific">Thecamonas trahens ATCC 50062</name>
    <dbReference type="NCBI Taxonomy" id="461836"/>
    <lineage>
        <taxon>Eukaryota</taxon>
        <taxon>Apusozoa</taxon>
        <taxon>Apusomonadida</taxon>
        <taxon>Apusomonadidae</taxon>
        <taxon>Thecamonas</taxon>
    </lineage>
</organism>
<feature type="region of interest" description="Disordered" evidence="1">
    <location>
        <begin position="347"/>
        <end position="376"/>
    </location>
</feature>
<dbReference type="OrthoDB" id="289113at2759"/>
<name>A0A0L0DC47_THETB</name>
<dbReference type="PANTHER" id="PTHR47112">
    <property type="entry name" value="PX DOMAIN-CONTAINING PROTEIN"/>
    <property type="match status" value="1"/>
</dbReference>
<accession>A0A0L0DC47</accession>
<dbReference type="EMBL" id="GL349458">
    <property type="protein sequence ID" value="KNC49919.1"/>
    <property type="molecule type" value="Genomic_DNA"/>
</dbReference>
<feature type="compositionally biased region" description="Basic residues" evidence="1">
    <location>
        <begin position="357"/>
        <end position="366"/>
    </location>
</feature>
<evidence type="ECO:0000313" key="3">
    <source>
        <dbReference type="Proteomes" id="UP000054408"/>
    </source>
</evidence>
<feature type="region of interest" description="Disordered" evidence="1">
    <location>
        <begin position="438"/>
        <end position="461"/>
    </location>
</feature>
<reference evidence="2 3" key="1">
    <citation type="submission" date="2010-05" db="EMBL/GenBank/DDBJ databases">
        <title>The Genome Sequence of Thecamonas trahens ATCC 50062.</title>
        <authorList>
            <consortium name="The Broad Institute Genome Sequencing Platform"/>
            <person name="Russ C."/>
            <person name="Cuomo C."/>
            <person name="Shea T."/>
            <person name="Young S.K."/>
            <person name="Zeng Q."/>
            <person name="Koehrsen M."/>
            <person name="Haas B."/>
            <person name="Borodovsky M."/>
            <person name="Guigo R."/>
            <person name="Alvarado L."/>
            <person name="Berlin A."/>
            <person name="Bochicchio J."/>
            <person name="Borenstein D."/>
            <person name="Chapman S."/>
            <person name="Chen Z."/>
            <person name="Freedman E."/>
            <person name="Gellesch M."/>
            <person name="Goldberg J."/>
            <person name="Griggs A."/>
            <person name="Gujja S."/>
            <person name="Heilman E."/>
            <person name="Heiman D."/>
            <person name="Hepburn T."/>
            <person name="Howarth C."/>
            <person name="Jen D."/>
            <person name="Larson L."/>
            <person name="Mehta T."/>
            <person name="Park D."/>
            <person name="Pearson M."/>
            <person name="Roberts A."/>
            <person name="Saif S."/>
            <person name="Shenoy N."/>
            <person name="Sisk P."/>
            <person name="Stolte C."/>
            <person name="Sykes S."/>
            <person name="Thomson T."/>
            <person name="Walk T."/>
            <person name="White J."/>
            <person name="Yandava C."/>
            <person name="Burger G."/>
            <person name="Gray M.W."/>
            <person name="Holland P.W.H."/>
            <person name="King N."/>
            <person name="Lang F.B.F."/>
            <person name="Roger A.J."/>
            <person name="Ruiz-Trillo I."/>
            <person name="Lander E."/>
            <person name="Nusbaum C."/>
        </authorList>
    </citation>
    <scope>NUCLEOTIDE SEQUENCE [LARGE SCALE GENOMIC DNA]</scope>
    <source>
        <strain evidence="2 3">ATCC 50062</strain>
    </source>
</reference>
<dbReference type="AlphaFoldDB" id="A0A0L0DC47"/>
<dbReference type="PANTHER" id="PTHR47112:SF1">
    <property type="entry name" value="PX DOMAIN-CONTAINING PROTEIN"/>
    <property type="match status" value="1"/>
</dbReference>
<dbReference type="GeneID" id="25565439"/>
<evidence type="ECO:0000256" key="1">
    <source>
        <dbReference type="SAM" id="MobiDB-lite"/>
    </source>
</evidence>
<evidence type="ECO:0000313" key="2">
    <source>
        <dbReference type="EMBL" id="KNC49919.1"/>
    </source>
</evidence>